<dbReference type="RefSeq" id="WP_188795785.1">
    <property type="nucleotide sequence ID" value="NZ_BMIZ01000001.1"/>
</dbReference>
<evidence type="ECO:0000313" key="2">
    <source>
        <dbReference type="Proteomes" id="UP000663181"/>
    </source>
</evidence>
<gene>
    <name evidence="1" type="ORF">ISN74_20095</name>
</gene>
<protein>
    <submittedName>
        <fullName evidence="1">Uncharacterized protein</fullName>
    </submittedName>
</protein>
<accession>A0ABX7GTM9</accession>
<name>A0ABX7GTM9_9GAMM</name>
<reference evidence="1 2" key="1">
    <citation type="submission" date="2020-10" db="EMBL/GenBank/DDBJ databases">
        <title>Phylogeny of dyella-like bacteria.</title>
        <authorList>
            <person name="Fu J."/>
        </authorList>
    </citation>
    <scope>NUCLEOTIDE SEQUENCE [LARGE SCALE GENOMIC DNA]</scope>
    <source>
        <strain evidence="1 2">DHOB09</strain>
    </source>
</reference>
<proteinExistence type="predicted"/>
<evidence type="ECO:0000313" key="1">
    <source>
        <dbReference type="EMBL" id="QRN53669.1"/>
    </source>
</evidence>
<organism evidence="1 2">
    <name type="scientific">Dyella caseinilytica</name>
    <dbReference type="NCBI Taxonomy" id="1849581"/>
    <lineage>
        <taxon>Bacteria</taxon>
        <taxon>Pseudomonadati</taxon>
        <taxon>Pseudomonadota</taxon>
        <taxon>Gammaproteobacteria</taxon>
        <taxon>Lysobacterales</taxon>
        <taxon>Rhodanobacteraceae</taxon>
        <taxon>Dyella</taxon>
    </lineage>
</organism>
<dbReference type="Proteomes" id="UP000663181">
    <property type="component" value="Chromosome"/>
</dbReference>
<dbReference type="EMBL" id="CP064030">
    <property type="protein sequence ID" value="QRN53669.1"/>
    <property type="molecule type" value="Genomic_DNA"/>
</dbReference>
<sequence length="104" mass="11846">MPEVLFGPPLHIDLETKKVTKLPGVMIDASNVGELFEAYEKATGSYLVPHEPPKYFRYYKSRESSDWILVDVHIHRSDLDICIKQELDFPLMPDDKIVIGALAC</sequence>
<keyword evidence="2" id="KW-1185">Reference proteome</keyword>